<feature type="active site" description="Proton acceptor" evidence="6">
    <location>
        <position position="341"/>
    </location>
</feature>
<dbReference type="EC" id="5.1.3.3" evidence="5"/>
<feature type="binding site" evidence="7">
    <location>
        <position position="275"/>
    </location>
    <ligand>
        <name>beta-D-galactose</name>
        <dbReference type="ChEBI" id="CHEBI:27667"/>
    </ligand>
</feature>
<dbReference type="UniPathway" id="UPA00242"/>
<dbReference type="InterPro" id="IPR014718">
    <property type="entry name" value="GH-type_carb-bd"/>
</dbReference>
<feature type="active site" description="Proton donor" evidence="6">
    <location>
        <position position="201"/>
    </location>
</feature>
<dbReference type="InterPro" id="IPR015443">
    <property type="entry name" value="Aldose_1-epimerase"/>
</dbReference>
<evidence type="ECO:0000256" key="1">
    <source>
        <dbReference type="ARBA" id="ARBA00005028"/>
    </source>
</evidence>
<dbReference type="InterPro" id="IPR011013">
    <property type="entry name" value="Gal_mutarotase_sf_dom"/>
</dbReference>
<evidence type="ECO:0000256" key="6">
    <source>
        <dbReference type="PIRSR" id="PIRSR005096-1"/>
    </source>
</evidence>
<comment type="pathway">
    <text evidence="1 5">Carbohydrate metabolism; hexose metabolism.</text>
</comment>
<dbReference type="PANTHER" id="PTHR10091">
    <property type="entry name" value="ALDOSE-1-EPIMERASE"/>
    <property type="match status" value="1"/>
</dbReference>
<evidence type="ECO:0000313" key="9">
    <source>
        <dbReference type="EMBL" id="RXR07392.1"/>
    </source>
</evidence>
<comment type="catalytic activity">
    <reaction evidence="5">
        <text>alpha-D-glucose = beta-D-glucose</text>
        <dbReference type="Rhea" id="RHEA:10264"/>
        <dbReference type="ChEBI" id="CHEBI:15903"/>
        <dbReference type="ChEBI" id="CHEBI:17925"/>
        <dbReference type="EC" id="5.1.3.3"/>
    </reaction>
</comment>
<dbReference type="GO" id="GO:0033499">
    <property type="term" value="P:galactose catabolic process via UDP-galactose, Leloir pathway"/>
    <property type="evidence" value="ECO:0007669"/>
    <property type="project" value="TreeGrafter"/>
</dbReference>
<dbReference type="NCBIfam" id="NF008277">
    <property type="entry name" value="PRK11055.1"/>
    <property type="match status" value="1"/>
</dbReference>
<organism evidence="9 10">
    <name type="scientific">Pseudoxanthomonas composti</name>
    <dbReference type="NCBI Taxonomy" id="2137479"/>
    <lineage>
        <taxon>Bacteria</taxon>
        <taxon>Pseudomonadati</taxon>
        <taxon>Pseudomonadota</taxon>
        <taxon>Gammaproteobacteria</taxon>
        <taxon>Lysobacterales</taxon>
        <taxon>Lysobacteraceae</taxon>
        <taxon>Pseudoxanthomonas</taxon>
    </lineage>
</organism>
<keyword evidence="4 5" id="KW-0119">Carbohydrate metabolism</keyword>
<dbReference type="PIRSF" id="PIRSF005096">
    <property type="entry name" value="GALM"/>
    <property type="match status" value="1"/>
</dbReference>
<feature type="binding site" evidence="8">
    <location>
        <begin position="201"/>
        <end position="203"/>
    </location>
    <ligand>
        <name>beta-D-galactose</name>
        <dbReference type="ChEBI" id="CHEBI:27667"/>
    </ligand>
</feature>
<dbReference type="Proteomes" id="UP000289784">
    <property type="component" value="Unassembled WGS sequence"/>
</dbReference>
<evidence type="ECO:0000256" key="2">
    <source>
        <dbReference type="ARBA" id="ARBA00006206"/>
    </source>
</evidence>
<dbReference type="EMBL" id="SAWZ01000002">
    <property type="protein sequence ID" value="RXR07392.1"/>
    <property type="molecule type" value="Genomic_DNA"/>
</dbReference>
<dbReference type="PANTHER" id="PTHR10091:SF0">
    <property type="entry name" value="GALACTOSE MUTAROTASE"/>
    <property type="match status" value="1"/>
</dbReference>
<dbReference type="GO" id="GO:0004034">
    <property type="term" value="F:aldose 1-epimerase activity"/>
    <property type="evidence" value="ECO:0007669"/>
    <property type="project" value="UniProtKB-EC"/>
</dbReference>
<dbReference type="AlphaFoldDB" id="A0A4Q1JZ94"/>
<accession>A0A4Q1JZ94</accession>
<dbReference type="InterPro" id="IPR047215">
    <property type="entry name" value="Galactose_mutarotase-like"/>
</dbReference>
<gene>
    <name evidence="9" type="ORF">EPA99_05615</name>
</gene>
<dbReference type="CDD" id="cd09019">
    <property type="entry name" value="galactose_mutarotase_like"/>
    <property type="match status" value="1"/>
</dbReference>
<proteinExistence type="inferred from homology"/>
<comment type="similarity">
    <text evidence="2 5">Belongs to the aldose epimerase family.</text>
</comment>
<dbReference type="InterPro" id="IPR008183">
    <property type="entry name" value="Aldose_1/G6P_1-epimerase"/>
</dbReference>
<reference evidence="9 10" key="1">
    <citation type="submission" date="2019-01" db="EMBL/GenBank/DDBJ databases">
        <title>Pseudoxanthomonas composti sp. nov., isolated from compost.</title>
        <authorList>
            <person name="Yang G."/>
        </authorList>
    </citation>
    <scope>NUCLEOTIDE SEQUENCE [LARGE SCALE GENOMIC DNA]</scope>
    <source>
        <strain evidence="9 10">GSS15</strain>
    </source>
</reference>
<evidence type="ECO:0000256" key="3">
    <source>
        <dbReference type="ARBA" id="ARBA00023235"/>
    </source>
</evidence>
<evidence type="ECO:0000256" key="8">
    <source>
        <dbReference type="PIRSR" id="PIRSR005096-3"/>
    </source>
</evidence>
<keyword evidence="10" id="KW-1185">Reference proteome</keyword>
<dbReference type="GO" id="GO:0006006">
    <property type="term" value="P:glucose metabolic process"/>
    <property type="evidence" value="ECO:0007669"/>
    <property type="project" value="TreeGrafter"/>
</dbReference>
<evidence type="ECO:0000256" key="5">
    <source>
        <dbReference type="PIRNR" id="PIRNR005096"/>
    </source>
</evidence>
<dbReference type="Gene3D" id="2.70.98.10">
    <property type="match status" value="1"/>
</dbReference>
<name>A0A4Q1JZ94_9GAMM</name>
<sequence length="382" mass="40878">MMGIGSRQVGLCAGVVAMALAGSTAAQERTVVGSLPDGTKIESIALRDASGMRASILTLGAALHSLEVPDRDGKSADVVLGDKSLEATLAKPQYFGTIVGRFANRLAKGRFTLDGRSYSVPLNDGPNSLHGGKQGLDKVAWTVVKSSPTSVTLRYVSPDGDQGFPGKLTVDATYALEGDGKLAIEYSAKGDKDTIVNLSNHTYWNLSGEGAGTAMDHELTLKADAYTPVDATLIPTGEIKQVQGTVFDFRKPKPIGQDLRNVGVEPQLLLGLGYDHNWVVSRSVSKQPREVARVRDPRSGRVMTLTSNQPGLQFYSGNFLDGKTVGKSGRLYRQGDAFVLEPQLFPDTPNQPNFGSAKLAAGQTYVNRMVYQFSTDRGVRTP</sequence>
<dbReference type="GO" id="GO:0005737">
    <property type="term" value="C:cytoplasm"/>
    <property type="evidence" value="ECO:0007669"/>
    <property type="project" value="TreeGrafter"/>
</dbReference>
<dbReference type="Pfam" id="PF01263">
    <property type="entry name" value="Aldose_epim"/>
    <property type="match status" value="1"/>
</dbReference>
<protein>
    <recommendedName>
        <fullName evidence="5">Aldose 1-epimerase</fullName>
        <ecNumber evidence="5">5.1.3.3</ecNumber>
    </recommendedName>
</protein>
<feature type="binding site" evidence="8">
    <location>
        <begin position="104"/>
        <end position="105"/>
    </location>
    <ligand>
        <name>beta-D-galactose</name>
        <dbReference type="ChEBI" id="CHEBI:27667"/>
    </ligand>
</feature>
<dbReference type="GO" id="GO:0030246">
    <property type="term" value="F:carbohydrate binding"/>
    <property type="evidence" value="ECO:0007669"/>
    <property type="project" value="InterPro"/>
</dbReference>
<evidence type="ECO:0000256" key="4">
    <source>
        <dbReference type="ARBA" id="ARBA00023277"/>
    </source>
</evidence>
<dbReference type="SUPFAM" id="SSF74650">
    <property type="entry name" value="Galactose mutarotase-like"/>
    <property type="match status" value="1"/>
</dbReference>
<dbReference type="OrthoDB" id="9779408at2"/>
<evidence type="ECO:0000313" key="10">
    <source>
        <dbReference type="Proteomes" id="UP000289784"/>
    </source>
</evidence>
<keyword evidence="3 5" id="KW-0413">Isomerase</keyword>
<comment type="caution">
    <text evidence="9">The sequence shown here is derived from an EMBL/GenBank/DDBJ whole genome shotgun (WGS) entry which is preliminary data.</text>
</comment>
<evidence type="ECO:0000256" key="7">
    <source>
        <dbReference type="PIRSR" id="PIRSR005096-2"/>
    </source>
</evidence>